<name>A0AAV4RJI7_CAEEX</name>
<reference evidence="2 3" key="1">
    <citation type="submission" date="2021-06" db="EMBL/GenBank/DDBJ databases">
        <title>Caerostris extrusa draft genome.</title>
        <authorList>
            <person name="Kono N."/>
            <person name="Arakawa K."/>
        </authorList>
    </citation>
    <scope>NUCLEOTIDE SEQUENCE [LARGE SCALE GENOMIC DNA]</scope>
</reference>
<dbReference type="Gene3D" id="3.30.710.10">
    <property type="entry name" value="Potassium Channel Kv1.1, Chain A"/>
    <property type="match status" value="1"/>
</dbReference>
<feature type="domain" description="BTB" evidence="1">
    <location>
        <begin position="1"/>
        <end position="40"/>
    </location>
</feature>
<evidence type="ECO:0000313" key="3">
    <source>
        <dbReference type="Proteomes" id="UP001054945"/>
    </source>
</evidence>
<proteinExistence type="predicted"/>
<sequence>MYTDTLDDLCWENASQLFSAADKYQITALRNECSVLLKDKLSHANACQILILADTHQDESLKKIVQAYIVSNNKYIFKLEEWKLLMEDAPKLAAETMFQNFVN</sequence>
<dbReference type="InterPro" id="IPR000210">
    <property type="entry name" value="BTB/POZ_dom"/>
</dbReference>
<evidence type="ECO:0000313" key="2">
    <source>
        <dbReference type="EMBL" id="GIY21595.1"/>
    </source>
</evidence>
<dbReference type="EMBL" id="BPLR01008036">
    <property type="protein sequence ID" value="GIY21595.1"/>
    <property type="molecule type" value="Genomic_DNA"/>
</dbReference>
<organism evidence="2 3">
    <name type="scientific">Caerostris extrusa</name>
    <name type="common">Bark spider</name>
    <name type="synonym">Caerostris bankana</name>
    <dbReference type="NCBI Taxonomy" id="172846"/>
    <lineage>
        <taxon>Eukaryota</taxon>
        <taxon>Metazoa</taxon>
        <taxon>Ecdysozoa</taxon>
        <taxon>Arthropoda</taxon>
        <taxon>Chelicerata</taxon>
        <taxon>Arachnida</taxon>
        <taxon>Araneae</taxon>
        <taxon>Araneomorphae</taxon>
        <taxon>Entelegynae</taxon>
        <taxon>Araneoidea</taxon>
        <taxon>Araneidae</taxon>
        <taxon>Caerostris</taxon>
    </lineage>
</organism>
<dbReference type="InterPro" id="IPR011333">
    <property type="entry name" value="SKP1/BTB/POZ_sf"/>
</dbReference>
<evidence type="ECO:0000259" key="1">
    <source>
        <dbReference type="Pfam" id="PF00651"/>
    </source>
</evidence>
<dbReference type="Pfam" id="PF00651">
    <property type="entry name" value="BTB"/>
    <property type="match status" value="1"/>
</dbReference>
<keyword evidence="3" id="KW-1185">Reference proteome</keyword>
<dbReference type="Gene3D" id="1.25.40.420">
    <property type="match status" value="1"/>
</dbReference>
<dbReference type="Proteomes" id="UP001054945">
    <property type="component" value="Unassembled WGS sequence"/>
</dbReference>
<comment type="caution">
    <text evidence="2">The sequence shown here is derived from an EMBL/GenBank/DDBJ whole genome shotgun (WGS) entry which is preliminary data.</text>
</comment>
<dbReference type="AlphaFoldDB" id="A0AAV4RJI7"/>
<protein>
    <submittedName>
        <fullName evidence="2">Speckle-type POZ protein</fullName>
    </submittedName>
</protein>
<gene>
    <name evidence="2" type="primary">spop_82</name>
    <name evidence="2" type="ORF">CEXT_624031</name>
</gene>
<accession>A0AAV4RJI7</accession>
<dbReference type="PANTHER" id="PTHR24413">
    <property type="entry name" value="SPECKLE-TYPE POZ PROTEIN"/>
    <property type="match status" value="1"/>
</dbReference>